<keyword evidence="4" id="KW-0519">Myristate</keyword>
<comment type="similarity">
    <text evidence="2">Belongs to the small GTPase superfamily. Arf family.</text>
</comment>
<dbReference type="PROSITE" id="PS51417">
    <property type="entry name" value="ARF"/>
    <property type="match status" value="1"/>
</dbReference>
<reference evidence="14 15" key="2">
    <citation type="submission" date="2024-07" db="EMBL/GenBank/DDBJ databases">
        <authorList>
            <person name="Akdeniz Z."/>
        </authorList>
    </citation>
    <scope>NUCLEOTIDE SEQUENCE [LARGE SCALE GENOMIC DNA]</scope>
</reference>
<evidence type="ECO:0000256" key="3">
    <source>
        <dbReference type="ARBA" id="ARBA00022448"/>
    </source>
</evidence>
<keyword evidence="9 11" id="KW-0342">GTP-binding</keyword>
<comment type="subcellular location">
    <subcellularLocation>
        <location evidence="1">Golgi apparatus</location>
    </subcellularLocation>
</comment>
<evidence type="ECO:0000313" key="14">
    <source>
        <dbReference type="EMBL" id="CAL6088802.1"/>
    </source>
</evidence>
<keyword evidence="6" id="KW-0931">ER-Golgi transport</keyword>
<dbReference type="SMART" id="SM00178">
    <property type="entry name" value="SAR"/>
    <property type="match status" value="1"/>
</dbReference>
<dbReference type="EMBL" id="CAXDID020000411">
    <property type="protein sequence ID" value="CAL6088802.1"/>
    <property type="molecule type" value="Genomic_DNA"/>
</dbReference>
<proteinExistence type="inferred from homology"/>
<evidence type="ECO:0000256" key="8">
    <source>
        <dbReference type="ARBA" id="ARBA00023034"/>
    </source>
</evidence>
<dbReference type="NCBIfam" id="TIGR00231">
    <property type="entry name" value="small_GTP"/>
    <property type="match status" value="1"/>
</dbReference>
<feature type="binding site" evidence="11">
    <location>
        <begin position="126"/>
        <end position="129"/>
    </location>
    <ligand>
        <name>GTP</name>
        <dbReference type="ChEBI" id="CHEBI:37565"/>
    </ligand>
</feature>
<dbReference type="Gene3D" id="3.40.50.300">
    <property type="entry name" value="P-loop containing nucleotide triphosphate hydrolases"/>
    <property type="match status" value="1"/>
</dbReference>
<keyword evidence="15" id="KW-1185">Reference proteome</keyword>
<feature type="binding site" evidence="11">
    <location>
        <begin position="19"/>
        <end position="26"/>
    </location>
    <ligand>
        <name>GTP</name>
        <dbReference type="ChEBI" id="CHEBI:37565"/>
    </ligand>
</feature>
<feature type="binding site" evidence="12">
    <location>
        <position position="26"/>
    </location>
    <ligand>
        <name>Mg(2+)</name>
        <dbReference type="ChEBI" id="CHEBI:18420"/>
    </ligand>
</feature>
<keyword evidence="7" id="KW-0653">Protein transport</keyword>
<dbReference type="AlphaFoldDB" id="A0AA86NLI1"/>
<dbReference type="GO" id="GO:0003924">
    <property type="term" value="F:GTPase activity"/>
    <property type="evidence" value="ECO:0007669"/>
    <property type="project" value="InterPro"/>
</dbReference>
<keyword evidence="12" id="KW-0460">Magnesium</keyword>
<dbReference type="SMART" id="SM00175">
    <property type="entry name" value="RAB"/>
    <property type="match status" value="1"/>
</dbReference>
<dbReference type="GO" id="GO:0016192">
    <property type="term" value="P:vesicle-mediated transport"/>
    <property type="evidence" value="ECO:0007669"/>
    <property type="project" value="UniProtKB-KW"/>
</dbReference>
<dbReference type="PRINTS" id="PR00449">
    <property type="entry name" value="RASTRNSFRMNG"/>
</dbReference>
<gene>
    <name evidence="14" type="ORF">HINF_LOCUS64302</name>
    <name evidence="13" type="ORF">HINF_LOCUS8888</name>
</gene>
<name>A0AA86NLI1_9EUKA</name>
<dbReference type="EMBL" id="CATOUU010000218">
    <property type="protein sequence ID" value="CAI9921243.1"/>
    <property type="molecule type" value="Genomic_DNA"/>
</dbReference>
<dbReference type="InterPro" id="IPR006689">
    <property type="entry name" value="Small_GTPase_ARF/SAR"/>
</dbReference>
<dbReference type="SMART" id="SM00177">
    <property type="entry name" value="ARF"/>
    <property type="match status" value="1"/>
</dbReference>
<evidence type="ECO:0000256" key="5">
    <source>
        <dbReference type="ARBA" id="ARBA00022741"/>
    </source>
</evidence>
<dbReference type="FunFam" id="3.40.50.300:FF:003500">
    <property type="entry name" value="ADP-ribosylation factor 1"/>
    <property type="match status" value="1"/>
</dbReference>
<evidence type="ECO:0000313" key="15">
    <source>
        <dbReference type="Proteomes" id="UP001642409"/>
    </source>
</evidence>
<keyword evidence="3" id="KW-0813">Transport</keyword>
<keyword evidence="8" id="KW-0333">Golgi apparatus</keyword>
<comment type="caution">
    <text evidence="13">The sequence shown here is derived from an EMBL/GenBank/DDBJ whole genome shotgun (WGS) entry which is preliminary data.</text>
</comment>
<evidence type="ECO:0000256" key="10">
    <source>
        <dbReference type="ARBA" id="ARBA00023288"/>
    </source>
</evidence>
<organism evidence="13">
    <name type="scientific">Hexamita inflata</name>
    <dbReference type="NCBI Taxonomy" id="28002"/>
    <lineage>
        <taxon>Eukaryota</taxon>
        <taxon>Metamonada</taxon>
        <taxon>Diplomonadida</taxon>
        <taxon>Hexamitidae</taxon>
        <taxon>Hexamitinae</taxon>
        <taxon>Hexamita</taxon>
    </lineage>
</organism>
<evidence type="ECO:0000256" key="4">
    <source>
        <dbReference type="ARBA" id="ARBA00022707"/>
    </source>
</evidence>
<dbReference type="GO" id="GO:0015031">
    <property type="term" value="P:protein transport"/>
    <property type="evidence" value="ECO:0007669"/>
    <property type="project" value="UniProtKB-KW"/>
</dbReference>
<evidence type="ECO:0000313" key="13">
    <source>
        <dbReference type="EMBL" id="CAI9921243.1"/>
    </source>
</evidence>
<keyword evidence="12" id="KW-0479">Metal-binding</keyword>
<dbReference type="InterPro" id="IPR005225">
    <property type="entry name" value="Small_GTP-bd"/>
</dbReference>
<dbReference type="GO" id="GO:0005794">
    <property type="term" value="C:Golgi apparatus"/>
    <property type="evidence" value="ECO:0007669"/>
    <property type="project" value="UniProtKB-SubCell"/>
</dbReference>
<evidence type="ECO:0000256" key="11">
    <source>
        <dbReference type="PIRSR" id="PIRSR606689-1"/>
    </source>
</evidence>
<evidence type="ECO:0000256" key="9">
    <source>
        <dbReference type="ARBA" id="ARBA00023134"/>
    </source>
</evidence>
<dbReference type="Pfam" id="PF00025">
    <property type="entry name" value="Arf"/>
    <property type="match status" value="1"/>
</dbReference>
<evidence type="ECO:0000256" key="7">
    <source>
        <dbReference type="ARBA" id="ARBA00022927"/>
    </source>
</evidence>
<dbReference type="GO" id="GO:0005525">
    <property type="term" value="F:GTP binding"/>
    <property type="evidence" value="ECO:0007669"/>
    <property type="project" value="UniProtKB-KW"/>
</dbReference>
<dbReference type="SUPFAM" id="SSF52540">
    <property type="entry name" value="P-loop containing nucleoside triphosphate hydrolases"/>
    <property type="match status" value="1"/>
</dbReference>
<dbReference type="PROSITE" id="PS51419">
    <property type="entry name" value="RAB"/>
    <property type="match status" value="1"/>
</dbReference>
<dbReference type="SMART" id="SM00173">
    <property type="entry name" value="RAS"/>
    <property type="match status" value="1"/>
</dbReference>
<accession>A0AA86NLI1</accession>
<keyword evidence="10" id="KW-0449">Lipoprotein</keyword>
<dbReference type="InterPro" id="IPR027417">
    <property type="entry name" value="P-loop_NTPase"/>
</dbReference>
<evidence type="ECO:0000256" key="12">
    <source>
        <dbReference type="PIRSR" id="PIRSR606689-2"/>
    </source>
</evidence>
<sequence length="190" mass="22140">MNFCTKCKKVQEVRVLMLGLGGSGKTALLYQWKLGELITTIPTIGLNIEQVKIKNISLNIWDVGGQERMRPLWRHYLSSIHNNVLFFVINSAERDQRVIYETKNQLLNLLENQLKFHSIPILIIFNKTDLNNSLTNEEIEEEYDFKIGESELKIHSVHKIKVMRTSALNSDCLPEIMDWVQLIILKKKKF</sequence>
<dbReference type="Proteomes" id="UP001642409">
    <property type="component" value="Unassembled WGS sequence"/>
</dbReference>
<dbReference type="GO" id="GO:0046872">
    <property type="term" value="F:metal ion binding"/>
    <property type="evidence" value="ECO:0007669"/>
    <property type="project" value="UniProtKB-KW"/>
</dbReference>
<dbReference type="InterPro" id="IPR024156">
    <property type="entry name" value="Small_GTPase_ARF"/>
</dbReference>
<feature type="binding site" evidence="12">
    <location>
        <position position="43"/>
    </location>
    <ligand>
        <name>Mg(2+)</name>
        <dbReference type="ChEBI" id="CHEBI:18420"/>
    </ligand>
</feature>
<dbReference type="PANTHER" id="PTHR11711">
    <property type="entry name" value="ADP RIBOSYLATION FACTOR-RELATED"/>
    <property type="match status" value="1"/>
</dbReference>
<evidence type="ECO:0000256" key="1">
    <source>
        <dbReference type="ARBA" id="ARBA00004555"/>
    </source>
</evidence>
<protein>
    <submittedName>
        <fullName evidence="13">ADP-ribosylation factor 1</fullName>
    </submittedName>
    <submittedName>
        <fullName evidence="14">ADP-ribosylation_factor 1</fullName>
    </submittedName>
</protein>
<reference evidence="13" key="1">
    <citation type="submission" date="2023-06" db="EMBL/GenBank/DDBJ databases">
        <authorList>
            <person name="Kurt Z."/>
        </authorList>
    </citation>
    <scope>NUCLEOTIDE SEQUENCE</scope>
</reference>
<evidence type="ECO:0000256" key="2">
    <source>
        <dbReference type="ARBA" id="ARBA00010290"/>
    </source>
</evidence>
<feature type="binding site" evidence="11">
    <location>
        <position position="65"/>
    </location>
    <ligand>
        <name>GTP</name>
        <dbReference type="ChEBI" id="CHEBI:37565"/>
    </ligand>
</feature>
<dbReference type="CDD" id="cd00878">
    <property type="entry name" value="Arf_Arl"/>
    <property type="match status" value="1"/>
</dbReference>
<keyword evidence="5 11" id="KW-0547">Nucleotide-binding</keyword>
<evidence type="ECO:0000256" key="6">
    <source>
        <dbReference type="ARBA" id="ARBA00022892"/>
    </source>
</evidence>